<organism evidence="3 4">
    <name type="scientific">Halospina denitrificans</name>
    <dbReference type="NCBI Taxonomy" id="332522"/>
    <lineage>
        <taxon>Bacteria</taxon>
        <taxon>Pseudomonadati</taxon>
        <taxon>Pseudomonadota</taxon>
        <taxon>Gammaproteobacteria</taxon>
        <taxon>Halospina</taxon>
    </lineage>
</organism>
<accession>A0A4R7JYU3</accession>
<dbReference type="CDD" id="cd19095">
    <property type="entry name" value="AKR_PA4992-like"/>
    <property type="match status" value="1"/>
</dbReference>
<reference evidence="3 4" key="1">
    <citation type="submission" date="2019-03" db="EMBL/GenBank/DDBJ databases">
        <title>Genomic Encyclopedia of Type Strains, Phase IV (KMG-IV): sequencing the most valuable type-strain genomes for metagenomic binning, comparative biology and taxonomic classification.</title>
        <authorList>
            <person name="Goeker M."/>
        </authorList>
    </citation>
    <scope>NUCLEOTIDE SEQUENCE [LARGE SCALE GENOMIC DNA]</scope>
    <source>
        <strain evidence="3 4">DSM 15505</strain>
    </source>
</reference>
<dbReference type="PROSITE" id="PS51318">
    <property type="entry name" value="TAT"/>
    <property type="match status" value="1"/>
</dbReference>
<dbReference type="AlphaFoldDB" id="A0A4R7JYU3"/>
<dbReference type="SUPFAM" id="SSF51430">
    <property type="entry name" value="NAD(P)-linked oxidoreductase"/>
    <property type="match status" value="1"/>
</dbReference>
<feature type="chain" id="PRO_5020711406" evidence="1">
    <location>
        <begin position="27"/>
        <end position="310"/>
    </location>
</feature>
<evidence type="ECO:0000259" key="2">
    <source>
        <dbReference type="Pfam" id="PF00248"/>
    </source>
</evidence>
<proteinExistence type="predicted"/>
<sequence length="310" mass="34377">MRPVTRRQLLEIMGAGAALAAFPALGAVDSRPSEPIRKPIPGTDEALTVIGMGTWQTFNVGSDPQLRADRTRVLESFFANGGEVVDSSPMYGSSQEVLGHALDELGNDGGLFAADKVWTRDGEATREQFRQTASRWNLDTIDLMQVHNLLSWEPHLETLKTMKAEGKVRYIGITTSHGRRHREIEHILESQDIDFVQLTYSLANRDVEQRLLPLARDKGIAVIANRPFEGGYLINRLQGRNVPLPDWAGEIGCHNWPQLLLKFIVSHPAVTCAIPATTQVEHMRENMGAARGALPDAAMRRRMIDALDSV</sequence>
<dbReference type="InterPro" id="IPR036812">
    <property type="entry name" value="NAD(P)_OxRdtase_dom_sf"/>
</dbReference>
<dbReference type="InterPro" id="IPR053135">
    <property type="entry name" value="AKR2_Oxidoreductase"/>
</dbReference>
<keyword evidence="1" id="KW-0732">Signal</keyword>
<dbReference type="PANTHER" id="PTHR43312:SF1">
    <property type="entry name" value="NADP-DEPENDENT OXIDOREDUCTASE DOMAIN-CONTAINING PROTEIN"/>
    <property type="match status" value="1"/>
</dbReference>
<dbReference type="OrthoDB" id="8563187at2"/>
<dbReference type="Gene3D" id="3.20.20.100">
    <property type="entry name" value="NADP-dependent oxidoreductase domain"/>
    <property type="match status" value="1"/>
</dbReference>
<protein>
    <submittedName>
        <fullName evidence="3">Diketogulonate reductase-like aldo/keto reductase</fullName>
    </submittedName>
</protein>
<evidence type="ECO:0000313" key="3">
    <source>
        <dbReference type="EMBL" id="TDT43114.1"/>
    </source>
</evidence>
<comment type="caution">
    <text evidence="3">The sequence shown here is derived from an EMBL/GenBank/DDBJ whole genome shotgun (WGS) entry which is preliminary data.</text>
</comment>
<feature type="domain" description="NADP-dependent oxidoreductase" evidence="2">
    <location>
        <begin position="50"/>
        <end position="300"/>
    </location>
</feature>
<gene>
    <name evidence="3" type="ORF">DES49_0924</name>
</gene>
<dbReference type="Pfam" id="PF00248">
    <property type="entry name" value="Aldo_ket_red"/>
    <property type="match status" value="1"/>
</dbReference>
<dbReference type="InterPro" id="IPR023210">
    <property type="entry name" value="NADP_OxRdtase_dom"/>
</dbReference>
<dbReference type="PANTHER" id="PTHR43312">
    <property type="entry name" value="D-THREO-ALDOSE 1-DEHYDROGENASE"/>
    <property type="match status" value="1"/>
</dbReference>
<dbReference type="InterPro" id="IPR006311">
    <property type="entry name" value="TAT_signal"/>
</dbReference>
<keyword evidence="4" id="KW-1185">Reference proteome</keyword>
<evidence type="ECO:0000313" key="4">
    <source>
        <dbReference type="Proteomes" id="UP000295830"/>
    </source>
</evidence>
<feature type="signal peptide" evidence="1">
    <location>
        <begin position="1"/>
        <end position="26"/>
    </location>
</feature>
<name>A0A4R7JYU3_9GAMM</name>
<dbReference type="RefSeq" id="WP_133735205.1">
    <property type="nucleotide sequence ID" value="NZ_SOAX01000002.1"/>
</dbReference>
<evidence type="ECO:0000256" key="1">
    <source>
        <dbReference type="SAM" id="SignalP"/>
    </source>
</evidence>
<dbReference type="EMBL" id="SOAX01000002">
    <property type="protein sequence ID" value="TDT43114.1"/>
    <property type="molecule type" value="Genomic_DNA"/>
</dbReference>
<dbReference type="Proteomes" id="UP000295830">
    <property type="component" value="Unassembled WGS sequence"/>
</dbReference>